<keyword evidence="22" id="KW-1185">Reference proteome</keyword>
<dbReference type="EnsemblMetazoa" id="XM_038199634.1">
    <property type="protein sequence ID" value="XP_038055562.1"/>
    <property type="gene ID" value="LOC119727650"/>
</dbReference>
<evidence type="ECO:0000256" key="12">
    <source>
        <dbReference type="ARBA" id="ARBA00023157"/>
    </source>
</evidence>
<evidence type="ECO:0000256" key="6">
    <source>
        <dbReference type="ARBA" id="ARBA00011891"/>
    </source>
</evidence>
<dbReference type="GeneID" id="119727650"/>
<evidence type="ECO:0000256" key="18">
    <source>
        <dbReference type="SAM" id="SignalP"/>
    </source>
</evidence>
<dbReference type="PIRSF" id="PIRSF017632">
    <property type="entry name" value="Acid_ceramidase-like"/>
    <property type="match status" value="1"/>
</dbReference>
<dbReference type="GO" id="GO:0016020">
    <property type="term" value="C:membrane"/>
    <property type="evidence" value="ECO:0007669"/>
    <property type="project" value="GOC"/>
</dbReference>
<sequence>MLARILAPLGVLAVVLLVPSLCQDAYPYTDRNCRTDVPYPPNDPKVSTFVLNLDLNPKDRWAPLMKNKTNELKAMIGDIINLVGAFFKNKTKIVNDLDTLLGPLVYTLPQPYQDEMIGISDASGVPLGQIVLYNIFYEVFTVCTSIVAETPNGTLYHSRNLDFGLFLGWDVKNKKWELTERLRPLVVNVDYQKGGKTVAKAVHFVGYVGVLTGIKPGVITMTMNERYNIDGGFVGIFEWILGQRSEQWMGFFMRDTLVEATDYASTKTKVINAKIMSPGYIILGGNKSGEGAIIVTDREKPAYVEELDPKKGKWFVLQTNYDPVDKPPFFDDRRTSGVRCMTNTTQKAVGFGPLYNVLSTKPNLNLLTAYTAMMQVDTGYLDTFIRECPQPCYPW</sequence>
<keyword evidence="10" id="KW-0746">Sphingolipid metabolism</keyword>
<dbReference type="GO" id="GO:0006631">
    <property type="term" value="P:fatty acid metabolic process"/>
    <property type="evidence" value="ECO:0007669"/>
    <property type="project" value="InterPro"/>
</dbReference>
<accession>A0A913ZVJ0</accession>
<name>A0A913ZVJ0_PATMI</name>
<comment type="similarity">
    <text evidence="5 16">Belongs to the acid ceramidase family.</text>
</comment>
<feature type="chain" id="PRO_5037089778" description="Acid ceramidase" evidence="18">
    <location>
        <begin position="23"/>
        <end position="395"/>
    </location>
</feature>
<keyword evidence="12" id="KW-1015">Disulfide bond</keyword>
<evidence type="ECO:0000259" key="19">
    <source>
        <dbReference type="Pfam" id="PF02275"/>
    </source>
</evidence>
<evidence type="ECO:0000256" key="16">
    <source>
        <dbReference type="PIRNR" id="PIRNR017632"/>
    </source>
</evidence>
<keyword evidence="7" id="KW-0964">Secreted</keyword>
<evidence type="ECO:0000256" key="15">
    <source>
        <dbReference type="ARBA" id="ARBA00040588"/>
    </source>
</evidence>
<evidence type="ECO:0000256" key="9">
    <source>
        <dbReference type="ARBA" id="ARBA00022801"/>
    </source>
</evidence>
<evidence type="ECO:0000256" key="7">
    <source>
        <dbReference type="ARBA" id="ARBA00022525"/>
    </source>
</evidence>
<evidence type="ECO:0000256" key="3">
    <source>
        <dbReference type="ARBA" id="ARBA00004760"/>
    </source>
</evidence>
<evidence type="ECO:0000256" key="4">
    <source>
        <dbReference type="ARBA" id="ARBA00004991"/>
    </source>
</evidence>
<evidence type="ECO:0000256" key="1">
    <source>
        <dbReference type="ARBA" id="ARBA00004371"/>
    </source>
</evidence>
<dbReference type="EC" id="3.5.1.23" evidence="6"/>
<dbReference type="GO" id="GO:0005764">
    <property type="term" value="C:lysosome"/>
    <property type="evidence" value="ECO:0007669"/>
    <property type="project" value="UniProtKB-SubCell"/>
</dbReference>
<dbReference type="Proteomes" id="UP000887568">
    <property type="component" value="Unplaced"/>
</dbReference>
<dbReference type="Pfam" id="PF02275">
    <property type="entry name" value="CBAH"/>
    <property type="match status" value="1"/>
</dbReference>
<organism evidence="21 22">
    <name type="scientific">Patiria miniata</name>
    <name type="common">Bat star</name>
    <name type="synonym">Asterina miniata</name>
    <dbReference type="NCBI Taxonomy" id="46514"/>
    <lineage>
        <taxon>Eukaryota</taxon>
        <taxon>Metazoa</taxon>
        <taxon>Echinodermata</taxon>
        <taxon>Eleutherozoa</taxon>
        <taxon>Asterozoa</taxon>
        <taxon>Asteroidea</taxon>
        <taxon>Valvatacea</taxon>
        <taxon>Valvatida</taxon>
        <taxon>Asterinidae</taxon>
        <taxon>Patiria</taxon>
    </lineage>
</organism>
<feature type="signal peptide" evidence="18">
    <location>
        <begin position="1"/>
        <end position="22"/>
    </location>
</feature>
<comment type="pathway">
    <text evidence="4">Sphingolipid metabolism.</text>
</comment>
<evidence type="ECO:0000256" key="2">
    <source>
        <dbReference type="ARBA" id="ARBA00004613"/>
    </source>
</evidence>
<reference evidence="21" key="1">
    <citation type="submission" date="2022-11" db="UniProtKB">
        <authorList>
            <consortium name="EnsemblMetazoa"/>
        </authorList>
    </citation>
    <scope>IDENTIFICATION</scope>
</reference>
<dbReference type="GO" id="GO:0017040">
    <property type="term" value="F:N-acylsphingosine amidohydrolase activity"/>
    <property type="evidence" value="ECO:0007669"/>
    <property type="project" value="UniProtKB-EC"/>
</dbReference>
<comment type="subcellular location">
    <subcellularLocation>
        <location evidence="1">Lysosome</location>
    </subcellularLocation>
    <subcellularLocation>
        <location evidence="2">Secreted</location>
    </subcellularLocation>
</comment>
<keyword evidence="11 16" id="KW-0443">Lipid metabolism</keyword>
<dbReference type="InterPro" id="IPR016699">
    <property type="entry name" value="Acid_ceramidase-like"/>
</dbReference>
<evidence type="ECO:0000256" key="8">
    <source>
        <dbReference type="ARBA" id="ARBA00022729"/>
    </source>
</evidence>
<dbReference type="RefSeq" id="XP_038055562.1">
    <property type="nucleotide sequence ID" value="XM_038199634.1"/>
</dbReference>
<feature type="domain" description="Choloylglycine hydrolase/NAAA C-terminal" evidence="19">
    <location>
        <begin position="143"/>
        <end position="321"/>
    </location>
</feature>
<evidence type="ECO:0000256" key="5">
    <source>
        <dbReference type="ARBA" id="ARBA00005730"/>
    </source>
</evidence>
<evidence type="ECO:0000256" key="17">
    <source>
        <dbReference type="PIRSR" id="PIRSR017632-1"/>
    </source>
</evidence>
<feature type="active site" description="Nucleophile" evidence="17">
    <location>
        <position position="143"/>
    </location>
</feature>
<dbReference type="OMA" id="GWWMSFL"/>
<evidence type="ECO:0000256" key="13">
    <source>
        <dbReference type="ARBA" id="ARBA00023180"/>
    </source>
</evidence>
<evidence type="ECO:0000313" key="21">
    <source>
        <dbReference type="EnsemblMetazoa" id="XP_038055562.1"/>
    </source>
</evidence>
<dbReference type="GO" id="GO:0005576">
    <property type="term" value="C:extracellular region"/>
    <property type="evidence" value="ECO:0007669"/>
    <property type="project" value="UniProtKB-SubCell"/>
</dbReference>
<feature type="domain" description="Acid ceramidase N-terminal" evidence="20">
    <location>
        <begin position="45"/>
        <end position="90"/>
    </location>
</feature>
<keyword evidence="13" id="KW-0325">Glycoprotein</keyword>
<proteinExistence type="inferred from homology"/>
<dbReference type="PANTHER" id="PTHR28583:SF1">
    <property type="entry name" value="ACID CERAMIDASE"/>
    <property type="match status" value="1"/>
</dbReference>
<dbReference type="AlphaFoldDB" id="A0A913ZVJ0"/>
<keyword evidence="9 16" id="KW-0378">Hydrolase</keyword>
<dbReference type="GO" id="GO:0006665">
    <property type="term" value="P:sphingolipid metabolic process"/>
    <property type="evidence" value="ECO:0007669"/>
    <property type="project" value="UniProtKB-KW"/>
</dbReference>
<evidence type="ECO:0000256" key="10">
    <source>
        <dbReference type="ARBA" id="ARBA00022919"/>
    </source>
</evidence>
<dbReference type="InterPro" id="IPR029132">
    <property type="entry name" value="CBAH/NAAA_C"/>
</dbReference>
<protein>
    <recommendedName>
        <fullName evidence="15">Acid ceramidase</fullName>
        <ecNumber evidence="6">3.5.1.23</ecNumber>
    </recommendedName>
</protein>
<evidence type="ECO:0000259" key="20">
    <source>
        <dbReference type="Pfam" id="PF15508"/>
    </source>
</evidence>
<keyword evidence="14" id="KW-0458">Lysosome</keyword>
<dbReference type="CDD" id="cd01903">
    <property type="entry name" value="Ntn_AC_NAAA"/>
    <property type="match status" value="1"/>
</dbReference>
<dbReference type="OrthoDB" id="5273684at2759"/>
<keyword evidence="8 18" id="KW-0732">Signal</keyword>
<dbReference type="InterPro" id="IPR029130">
    <property type="entry name" value="Acid_ceramidase_N"/>
</dbReference>
<evidence type="ECO:0000256" key="11">
    <source>
        <dbReference type="ARBA" id="ARBA00023098"/>
    </source>
</evidence>
<dbReference type="Pfam" id="PF15508">
    <property type="entry name" value="NAAA-beta"/>
    <property type="match status" value="1"/>
</dbReference>
<dbReference type="GO" id="GO:0017064">
    <property type="term" value="F:fatty acid amide hydrolase activity"/>
    <property type="evidence" value="ECO:0007669"/>
    <property type="project" value="InterPro"/>
</dbReference>
<evidence type="ECO:0000313" key="22">
    <source>
        <dbReference type="Proteomes" id="UP000887568"/>
    </source>
</evidence>
<comment type="pathway">
    <text evidence="3">Lipid metabolism; sphingolipid metabolism.</text>
</comment>
<evidence type="ECO:0000256" key="14">
    <source>
        <dbReference type="ARBA" id="ARBA00023228"/>
    </source>
</evidence>
<dbReference type="PANTHER" id="PTHR28583">
    <property type="entry name" value="ACID AMIDASE"/>
    <property type="match status" value="1"/>
</dbReference>